<dbReference type="Gene3D" id="2.60.40.10">
    <property type="entry name" value="Immunoglobulins"/>
    <property type="match status" value="1"/>
</dbReference>
<keyword evidence="4" id="KW-1185">Reference proteome</keyword>
<accession>A0A3N1M1H9</accession>
<comment type="caution">
    <text evidence="3">The sequence shown here is derived from an EMBL/GenBank/DDBJ whole genome shotgun (WGS) entry which is preliminary data.</text>
</comment>
<dbReference type="Gene3D" id="3.30.420.430">
    <property type="match status" value="1"/>
</dbReference>
<dbReference type="PANTHER" id="PTHR34700:SF4">
    <property type="entry name" value="PHAGE-LIKE ELEMENT PBSX PROTEIN XKDP"/>
    <property type="match status" value="1"/>
</dbReference>
<dbReference type="SMART" id="SM00257">
    <property type="entry name" value="LysM"/>
    <property type="match status" value="1"/>
</dbReference>
<evidence type="ECO:0000313" key="4">
    <source>
        <dbReference type="Proteomes" id="UP000278222"/>
    </source>
</evidence>
<proteinExistence type="predicted"/>
<dbReference type="CDD" id="cd00118">
    <property type="entry name" value="LysM"/>
    <property type="match status" value="1"/>
</dbReference>
<feature type="compositionally biased region" description="Pro residues" evidence="1">
    <location>
        <begin position="1"/>
        <end position="24"/>
    </location>
</feature>
<feature type="domain" description="LysM" evidence="2">
    <location>
        <begin position="312"/>
        <end position="361"/>
    </location>
</feature>
<evidence type="ECO:0000256" key="1">
    <source>
        <dbReference type="SAM" id="MobiDB-lite"/>
    </source>
</evidence>
<dbReference type="InterPro" id="IPR013783">
    <property type="entry name" value="Ig-like_fold"/>
</dbReference>
<dbReference type="PANTHER" id="PTHR34700">
    <property type="entry name" value="POTASSIUM BINDING PROTEIN KBP"/>
    <property type="match status" value="1"/>
</dbReference>
<organism evidence="3 4">
    <name type="scientific">Stella humosa</name>
    <dbReference type="NCBI Taxonomy" id="94"/>
    <lineage>
        <taxon>Bacteria</taxon>
        <taxon>Pseudomonadati</taxon>
        <taxon>Pseudomonadota</taxon>
        <taxon>Alphaproteobacteria</taxon>
        <taxon>Rhodospirillales</taxon>
        <taxon>Stellaceae</taxon>
        <taxon>Stella</taxon>
    </lineage>
</organism>
<dbReference type="EMBL" id="RJKX01000011">
    <property type="protein sequence ID" value="ROQ01374.1"/>
    <property type="molecule type" value="Genomic_DNA"/>
</dbReference>
<dbReference type="InterPro" id="IPR052196">
    <property type="entry name" value="Bact_Kbp"/>
</dbReference>
<dbReference type="PROSITE" id="PS51782">
    <property type="entry name" value="LYSM"/>
    <property type="match status" value="1"/>
</dbReference>
<protein>
    <submittedName>
        <fullName evidence="3">Nucleoid-associated protein YgaU</fullName>
    </submittedName>
</protein>
<dbReference type="AlphaFoldDB" id="A0A3N1M1H9"/>
<gene>
    <name evidence="3" type="ORF">EDC65_0552</name>
</gene>
<evidence type="ECO:0000259" key="2">
    <source>
        <dbReference type="PROSITE" id="PS51782"/>
    </source>
</evidence>
<feature type="region of interest" description="Disordered" evidence="1">
    <location>
        <begin position="185"/>
        <end position="228"/>
    </location>
</feature>
<dbReference type="InterPro" id="IPR018392">
    <property type="entry name" value="LysM"/>
</dbReference>
<name>A0A3N1M1H9_9PROT</name>
<dbReference type="Pfam" id="PF01476">
    <property type="entry name" value="LysM"/>
    <property type="match status" value="1"/>
</dbReference>
<sequence length="363" mass="37450">MRPPAEPAPTASAPPRPAPGPATRPSPAATPALPDPRPPAAVREEAARPRPAFAAPSFDIVRVDPKGSAVMAGRAAPGATVTILNSGRAIGTTVANSRGEWVFLPSAALPPGSHSFSLSASLATDRKDGDQVVVVAVDRPPTRASGQAPSEPLVVLSSRTGEAPSRPLQVPEAAATAAQPAAVAALPTAPAATPAPASRPAGTPGHAAPTTPAPRPGGPPTVDAIDYGDKGQVRFSGRSDAGATVRLYLDNKPIGEAVTDGNRNWQHTPPADIAPGNYELRVDRVAPDGRVAGRVSIPFQRTTVPVAELSEGTVVVQPGNSLWRIARNEYGRGVRYTIIYRANRDSIRNPALIYPGQVFSVPK</sequence>
<dbReference type="Gene3D" id="3.10.350.10">
    <property type="entry name" value="LysM domain"/>
    <property type="match status" value="1"/>
</dbReference>
<dbReference type="Proteomes" id="UP000278222">
    <property type="component" value="Unassembled WGS sequence"/>
</dbReference>
<feature type="region of interest" description="Disordered" evidence="1">
    <location>
        <begin position="1"/>
        <end position="56"/>
    </location>
</feature>
<evidence type="ECO:0000313" key="3">
    <source>
        <dbReference type="EMBL" id="ROQ01374.1"/>
    </source>
</evidence>
<dbReference type="InterPro" id="IPR036779">
    <property type="entry name" value="LysM_dom_sf"/>
</dbReference>
<feature type="compositionally biased region" description="Low complexity" evidence="1">
    <location>
        <begin position="185"/>
        <end position="210"/>
    </location>
</feature>
<reference evidence="3 4" key="1">
    <citation type="submission" date="2018-11" db="EMBL/GenBank/DDBJ databases">
        <title>Genomic Encyclopedia of Type Strains, Phase IV (KMG-IV): sequencing the most valuable type-strain genomes for metagenomic binning, comparative biology and taxonomic classification.</title>
        <authorList>
            <person name="Goeker M."/>
        </authorList>
    </citation>
    <scope>NUCLEOTIDE SEQUENCE [LARGE SCALE GENOMIC DNA]</scope>
    <source>
        <strain evidence="3 4">DSM 5900</strain>
    </source>
</reference>